<dbReference type="AlphaFoldDB" id="A0A7M1US81"/>
<dbReference type="RefSeq" id="WP_193436625.1">
    <property type="nucleotide sequence ID" value="NZ_CP063144.1"/>
</dbReference>
<dbReference type="Proteomes" id="UP000593766">
    <property type="component" value="Chromosome"/>
</dbReference>
<sequence>METVVLRCTNCGAPLPKPQQGEEWVRCEYCGFLNKIVDATRYIEKLRGELEKWIKELLPSTAVSTTVADIAARHQIFQSLIKPKLLMTRANVRAKYLQYLSNPVTPVPPPTPPGEEPRAFFEEALKVQAVKDFAVSEEDSRFVSETIIYGNTAGYLLNALRALSKYDVKSALKNIDEALSEIPDDPGFTFVKQRLSSIKTMLASLEQLYARNTSAALDLAKTGVDQYALLLERVGSSPIPEVNRGILEVEKMAAESIYHLSDAAHKFFTAGRDPLEIVRWVEAYMSVFKWLRDTYKRPIQDLLEIMVNLKKLAYGKTGSPEVNVLPGRGGFYVPFYVVECRFSFVKGIVFRKGGESRLTVLVASIPPYAENPVLDVLGLYTGRTPPPEKIEEAPGYSLAKDIASSARVSSIPGEARAFPPFISSVLAEKLVDGYIEAVNNKYRGKITFASSQAVGLVYIPFNTLDQKTLVNEKGLGVRLTTELNNLLKLTI</sequence>
<evidence type="ECO:0000313" key="2">
    <source>
        <dbReference type="Proteomes" id="UP000593766"/>
    </source>
</evidence>
<accession>A0A7M1US81</accession>
<dbReference type="GeneID" id="59454272"/>
<evidence type="ECO:0000313" key="1">
    <source>
        <dbReference type="EMBL" id="QOR94829.1"/>
    </source>
</evidence>
<dbReference type="OrthoDB" id="359362at2157"/>
<organism evidence="1 2">
    <name type="scientific">Thermosphaera chiliense</name>
    <dbReference type="NCBI Taxonomy" id="3402707"/>
    <lineage>
        <taxon>Archaea</taxon>
        <taxon>Thermoproteota</taxon>
        <taxon>Thermoprotei</taxon>
        <taxon>Desulfurococcales</taxon>
        <taxon>Desulfurococcaceae</taxon>
        <taxon>Thermosphaera</taxon>
    </lineage>
</organism>
<dbReference type="EMBL" id="CP063144">
    <property type="protein sequence ID" value="QOR94829.1"/>
    <property type="molecule type" value="Genomic_DNA"/>
</dbReference>
<proteinExistence type="predicted"/>
<dbReference type="KEGG" id="tcs:IMZ38_02600"/>
<gene>
    <name evidence="1" type="ORF">IMZ38_02600</name>
</gene>
<keyword evidence="2" id="KW-1185">Reference proteome</keyword>
<reference evidence="1 2" key="1">
    <citation type="submission" date="2020-10" db="EMBL/GenBank/DDBJ databases">
        <title>Complete genome sequence of Thermosphaera aggregans strain 3507.</title>
        <authorList>
            <person name="Zayulina K.S."/>
            <person name="Elcheninov A.G."/>
            <person name="Toshchakov S.V."/>
            <person name="Kublanov I.V."/>
            <person name="Kochetkova T.V."/>
        </authorList>
    </citation>
    <scope>NUCLEOTIDE SEQUENCE [LARGE SCALE GENOMIC DNA]</scope>
    <source>
        <strain evidence="1 2">3507</strain>
    </source>
</reference>
<name>A0A7M1US81_9CREN</name>
<protein>
    <submittedName>
        <fullName evidence="1">Uncharacterized protein</fullName>
    </submittedName>
</protein>